<dbReference type="Proteomes" id="UP001261666">
    <property type="component" value="Unassembled WGS sequence"/>
</dbReference>
<protein>
    <submittedName>
        <fullName evidence="1">Peptide/nickel transport system permease protein</fullName>
    </submittedName>
</protein>
<keyword evidence="2" id="KW-1185">Reference proteome</keyword>
<accession>A0ACC6IF16</accession>
<evidence type="ECO:0000313" key="2">
    <source>
        <dbReference type="Proteomes" id="UP001261666"/>
    </source>
</evidence>
<comment type="caution">
    <text evidence="1">The sequence shown here is derived from an EMBL/GenBank/DDBJ whole genome shotgun (WGS) entry which is preliminary data.</text>
</comment>
<sequence>MTSRRVRRWAGAGLLTMALALLLAPRLASRPAGERVGAPFQAPGPGLPLGTDHLGRDVWSQVLHDAGATIGVPLLATAVLVGVATVAGLLLGSVPDRVARPVAALLDVLVVVPPLVLVLVVVAGAGGGAVGVVLAVVVSGVGILTRVVAAATRQVSVAGHVEVARGYGASAARVLVDEVLPRIARTVIAESGLRLVAAVQVVAALGFLGVASGAGRSWATAIRDGAVGMSLNGWAVAGPCLALAVVLVALTVLVDLLRDGAA</sequence>
<proteinExistence type="predicted"/>
<organism evidence="1 2">
    <name type="scientific">Nocardioides zeae</name>
    <dbReference type="NCBI Taxonomy" id="1457234"/>
    <lineage>
        <taxon>Bacteria</taxon>
        <taxon>Bacillati</taxon>
        <taxon>Actinomycetota</taxon>
        <taxon>Actinomycetes</taxon>
        <taxon>Propionibacteriales</taxon>
        <taxon>Nocardioidaceae</taxon>
        <taxon>Nocardioides</taxon>
    </lineage>
</organism>
<gene>
    <name evidence="1" type="ORF">QE364_001004</name>
</gene>
<reference evidence="1" key="1">
    <citation type="submission" date="2023-08" db="EMBL/GenBank/DDBJ databases">
        <title>Functional and genomic diversity of the sorghum phyllosphere microbiome.</title>
        <authorList>
            <person name="Shade A."/>
        </authorList>
    </citation>
    <scope>NUCLEOTIDE SEQUENCE</scope>
    <source>
        <strain evidence="1">SORGH_AS_0885</strain>
    </source>
</reference>
<dbReference type="EMBL" id="JAVIZJ010000002">
    <property type="protein sequence ID" value="MDR6209312.1"/>
    <property type="molecule type" value="Genomic_DNA"/>
</dbReference>
<name>A0ACC6IF16_9ACTN</name>
<evidence type="ECO:0000313" key="1">
    <source>
        <dbReference type="EMBL" id="MDR6209312.1"/>
    </source>
</evidence>